<feature type="non-terminal residue" evidence="1">
    <location>
        <position position="1"/>
    </location>
</feature>
<dbReference type="EMBL" id="BARU01021886">
    <property type="protein sequence ID" value="GAH50450.1"/>
    <property type="molecule type" value="Genomic_DNA"/>
</dbReference>
<comment type="caution">
    <text evidence="1">The sequence shown here is derived from an EMBL/GenBank/DDBJ whole genome shotgun (WGS) entry which is preliminary data.</text>
</comment>
<organism evidence="1">
    <name type="scientific">marine sediment metagenome</name>
    <dbReference type="NCBI Taxonomy" id="412755"/>
    <lineage>
        <taxon>unclassified sequences</taxon>
        <taxon>metagenomes</taxon>
        <taxon>ecological metagenomes</taxon>
    </lineage>
</organism>
<name>X1H034_9ZZZZ</name>
<dbReference type="AlphaFoldDB" id="X1H034"/>
<protein>
    <submittedName>
        <fullName evidence="1">Uncharacterized protein</fullName>
    </submittedName>
</protein>
<evidence type="ECO:0000313" key="1">
    <source>
        <dbReference type="EMBL" id="GAH50450.1"/>
    </source>
</evidence>
<proteinExistence type="predicted"/>
<accession>X1H034</accession>
<sequence length="281" mass="31498">GATVQLFDGEDLKGTFDPQPIYEQYNLTINAADIGIGSNLLTIYANKDNYSASFETIITVIEMKTELHLEINGSEILYNEVYDLQVNESILLTVNYTDYFTGDHIESANVSLTGAGLSENLTENIALKHYNITLHAVNLTKGFNFLTIIAQKEDTMPQAISFSINVIERKTVLNLLINDTDITTSKTYVLQIGETINIKVDYTDIETGQFIDVATIEITGGGISATLNEYSNYYLITISAEDLTQAINFIRILAEKKNYQPQPIEFRIDVIERQTYVSFLL</sequence>
<gene>
    <name evidence="1" type="ORF">S03H2_35745</name>
</gene>
<reference evidence="1" key="1">
    <citation type="journal article" date="2014" name="Front. Microbiol.">
        <title>High frequency of phylogenetically diverse reductive dehalogenase-homologous genes in deep subseafloor sedimentary metagenomes.</title>
        <authorList>
            <person name="Kawai M."/>
            <person name="Futagami T."/>
            <person name="Toyoda A."/>
            <person name="Takaki Y."/>
            <person name="Nishi S."/>
            <person name="Hori S."/>
            <person name="Arai W."/>
            <person name="Tsubouchi T."/>
            <person name="Morono Y."/>
            <person name="Uchiyama I."/>
            <person name="Ito T."/>
            <person name="Fujiyama A."/>
            <person name="Inagaki F."/>
            <person name="Takami H."/>
        </authorList>
    </citation>
    <scope>NUCLEOTIDE SEQUENCE</scope>
    <source>
        <strain evidence="1">Expedition CK06-06</strain>
    </source>
</reference>
<feature type="non-terminal residue" evidence="1">
    <location>
        <position position="281"/>
    </location>
</feature>